<dbReference type="RefSeq" id="WP_251193870.1">
    <property type="nucleotide sequence ID" value="NZ_JAMBOL010000024.1"/>
</dbReference>
<evidence type="ECO:0000313" key="3">
    <source>
        <dbReference type="Proteomes" id="UP001139179"/>
    </source>
</evidence>
<dbReference type="SUPFAM" id="SSF140453">
    <property type="entry name" value="EsxAB dimer-like"/>
    <property type="match status" value="1"/>
</dbReference>
<comment type="caution">
    <text evidence="2">The sequence shown here is derived from an EMBL/GenBank/DDBJ whole genome shotgun (WGS) entry which is preliminary data.</text>
</comment>
<evidence type="ECO:0000256" key="1">
    <source>
        <dbReference type="RuleBase" id="RU362001"/>
    </source>
</evidence>
<reference evidence="2" key="1">
    <citation type="submission" date="2022-05" db="EMBL/GenBank/DDBJ databases">
        <title>Comparative Genomics of Spacecraft Associated Microbes.</title>
        <authorList>
            <person name="Tran M.T."/>
            <person name="Wright A."/>
            <person name="Seuylemezian A."/>
            <person name="Eisen J."/>
            <person name="Coil D."/>
        </authorList>
    </citation>
    <scope>NUCLEOTIDE SEQUENCE</scope>
    <source>
        <strain evidence="2">214.1.1</strain>
    </source>
</reference>
<comment type="similarity">
    <text evidence="1">Belongs to the WXG100 family.</text>
</comment>
<dbReference type="NCBIfam" id="TIGR03930">
    <property type="entry name" value="WXG100_ESAT6"/>
    <property type="match status" value="1"/>
</dbReference>
<sequence length="97" mass="10997">MSEIIRLTPSELREVARQYDTESGNVHDLISRLDSMSSHLQDVWEGASSQAFAQQYQELRPSFDRMAVLLNEVSMQLANSAQVLEDTDRQIASQIRG</sequence>
<dbReference type="Gene3D" id="1.10.287.1060">
    <property type="entry name" value="ESAT-6-like"/>
    <property type="match status" value="1"/>
</dbReference>
<evidence type="ECO:0000313" key="2">
    <source>
        <dbReference type="EMBL" id="MCM3715929.1"/>
    </source>
</evidence>
<keyword evidence="3" id="KW-1185">Reference proteome</keyword>
<dbReference type="EMBL" id="JAMBOL010000024">
    <property type="protein sequence ID" value="MCM3715929.1"/>
    <property type="molecule type" value="Genomic_DNA"/>
</dbReference>
<protein>
    <recommendedName>
        <fullName evidence="1">ESAT-6-like protein</fullName>
    </recommendedName>
</protein>
<dbReference type="Proteomes" id="UP001139179">
    <property type="component" value="Unassembled WGS sequence"/>
</dbReference>
<dbReference type="AlphaFoldDB" id="A0A9X2DRX5"/>
<gene>
    <name evidence="2" type="ORF">M3202_17885</name>
</gene>
<organism evidence="2 3">
    <name type="scientific">Halalkalibacter oceani</name>
    <dbReference type="NCBI Taxonomy" id="1653776"/>
    <lineage>
        <taxon>Bacteria</taxon>
        <taxon>Bacillati</taxon>
        <taxon>Bacillota</taxon>
        <taxon>Bacilli</taxon>
        <taxon>Bacillales</taxon>
        <taxon>Bacillaceae</taxon>
        <taxon>Halalkalibacter</taxon>
    </lineage>
</organism>
<dbReference type="InterPro" id="IPR036689">
    <property type="entry name" value="ESAT-6-like_sf"/>
</dbReference>
<accession>A0A9X2DRX5</accession>
<dbReference type="InterPro" id="IPR010310">
    <property type="entry name" value="T7SS_ESAT-6-like"/>
</dbReference>
<dbReference type="Pfam" id="PF06013">
    <property type="entry name" value="WXG100"/>
    <property type="match status" value="1"/>
</dbReference>
<proteinExistence type="inferred from homology"/>
<name>A0A9X2DRX5_9BACI</name>